<gene>
    <name evidence="1" type="ORF">ACFSKU_19605</name>
</gene>
<accession>A0ABW4X3A1</accession>
<keyword evidence="2" id="KW-1185">Reference proteome</keyword>
<sequence length="138" mass="15215">MSAEWSIPARLDEPALPRTVQLTDVLGQTKTEASKGTLVFSFKGQEYHLEATDGGNQLFVIFADKTNGTETYGAGRFLYVDKPGWDGKTVLDFNKEINPLCAFTAFATCPLPPKDNMLPLTITAGEKVVEEKHSEFKN</sequence>
<dbReference type="Proteomes" id="UP001597369">
    <property type="component" value="Unassembled WGS sequence"/>
</dbReference>
<dbReference type="RefSeq" id="WP_229957379.1">
    <property type="nucleotide sequence ID" value="NZ_JAJJWI010000001.1"/>
</dbReference>
<evidence type="ECO:0000313" key="2">
    <source>
        <dbReference type="Proteomes" id="UP001597369"/>
    </source>
</evidence>
<dbReference type="Pfam" id="PF07920">
    <property type="entry name" value="DUF1684"/>
    <property type="match status" value="1"/>
</dbReference>
<dbReference type="EMBL" id="JBHUHV010000058">
    <property type="protein sequence ID" value="MFD2069101.1"/>
    <property type="molecule type" value="Genomic_DNA"/>
</dbReference>
<reference evidence="2" key="1">
    <citation type="journal article" date="2019" name="Int. J. Syst. Evol. Microbiol.">
        <title>The Global Catalogue of Microorganisms (GCM) 10K type strain sequencing project: providing services to taxonomists for standard genome sequencing and annotation.</title>
        <authorList>
            <consortium name="The Broad Institute Genomics Platform"/>
            <consortium name="The Broad Institute Genome Sequencing Center for Infectious Disease"/>
            <person name="Wu L."/>
            <person name="Ma J."/>
        </authorList>
    </citation>
    <scope>NUCLEOTIDE SEQUENCE [LARGE SCALE GENOMIC DNA]</scope>
    <source>
        <strain evidence="2">JCM 16545</strain>
    </source>
</reference>
<name>A0ABW4X3A1_9BACT</name>
<dbReference type="PANTHER" id="PTHR41913:SF1">
    <property type="entry name" value="DUF1684 DOMAIN-CONTAINING PROTEIN"/>
    <property type="match status" value="1"/>
</dbReference>
<comment type="caution">
    <text evidence="1">The sequence shown here is derived from an EMBL/GenBank/DDBJ whole genome shotgun (WGS) entry which is preliminary data.</text>
</comment>
<dbReference type="PANTHER" id="PTHR41913">
    <property type="entry name" value="DUF1684 DOMAIN-CONTAINING PROTEIN"/>
    <property type="match status" value="1"/>
</dbReference>
<organism evidence="1 2">
    <name type="scientific">Pontibacter silvestris</name>
    <dbReference type="NCBI Taxonomy" id="2305183"/>
    <lineage>
        <taxon>Bacteria</taxon>
        <taxon>Pseudomonadati</taxon>
        <taxon>Bacteroidota</taxon>
        <taxon>Cytophagia</taxon>
        <taxon>Cytophagales</taxon>
        <taxon>Hymenobacteraceae</taxon>
        <taxon>Pontibacter</taxon>
    </lineage>
</organism>
<dbReference type="InterPro" id="IPR012467">
    <property type="entry name" value="DUF1684"/>
</dbReference>
<proteinExistence type="predicted"/>
<protein>
    <submittedName>
        <fullName evidence="1">DUF1684 domain-containing protein</fullName>
    </submittedName>
</protein>
<evidence type="ECO:0000313" key="1">
    <source>
        <dbReference type="EMBL" id="MFD2069101.1"/>
    </source>
</evidence>